<organism evidence="3 4">
    <name type="scientific">Clostridium weizhouense</name>
    <dbReference type="NCBI Taxonomy" id="2859781"/>
    <lineage>
        <taxon>Bacteria</taxon>
        <taxon>Bacillati</taxon>
        <taxon>Bacillota</taxon>
        <taxon>Clostridia</taxon>
        <taxon>Eubacteriales</taxon>
        <taxon>Clostridiaceae</taxon>
        <taxon>Clostridium</taxon>
    </lineage>
</organism>
<feature type="region of interest" description="Disordered" evidence="2">
    <location>
        <begin position="113"/>
        <end position="132"/>
    </location>
</feature>
<accession>A0ABS7AKP4</accession>
<keyword evidence="1" id="KW-0175">Coiled coil</keyword>
<comment type="caution">
    <text evidence="3">The sequence shown here is derived from an EMBL/GenBank/DDBJ whole genome shotgun (WGS) entry which is preliminary data.</text>
</comment>
<protein>
    <submittedName>
        <fullName evidence="3">Uncharacterized protein</fullName>
    </submittedName>
</protein>
<sequence length="172" mass="19460">MDFNYFNFEEFMKAAKESQEKANTTNNCNAESNNCNDIPGGFQDLNPQFFILMAEILGAVMAGKLPFNVQNVIGNWLELLAQVILTFNAQQQYFQSGPGRYYNVNFKNVDNSSCSNSSNTTQTSSNAGNSSATQEDLLKKTFKMYENEINNLKESIEDLKKQIEKLKCNNQK</sequence>
<name>A0ABS7AKP4_9CLOT</name>
<reference evidence="3 4" key="1">
    <citation type="submission" date="2021-07" db="EMBL/GenBank/DDBJ databases">
        <title>Clostridium weizhouense sp. nov., an anaerobic bacterium isolated from activated sludge of Petroleum wastewater.</title>
        <authorList>
            <person name="Li Q."/>
        </authorList>
    </citation>
    <scope>NUCLEOTIDE SEQUENCE [LARGE SCALE GENOMIC DNA]</scope>
    <source>
        <strain evidence="3 4">YB-6</strain>
    </source>
</reference>
<proteinExistence type="predicted"/>
<gene>
    <name evidence="3" type="ORF">KYD98_03970</name>
</gene>
<evidence type="ECO:0000313" key="3">
    <source>
        <dbReference type="EMBL" id="MBW6409239.1"/>
    </source>
</evidence>
<dbReference type="RefSeq" id="WP_219778289.1">
    <property type="nucleotide sequence ID" value="NZ_JAHXPT010000002.1"/>
</dbReference>
<evidence type="ECO:0000313" key="4">
    <source>
        <dbReference type="Proteomes" id="UP001519921"/>
    </source>
</evidence>
<keyword evidence="4" id="KW-1185">Reference proteome</keyword>
<feature type="coiled-coil region" evidence="1">
    <location>
        <begin position="135"/>
        <end position="169"/>
    </location>
</feature>
<evidence type="ECO:0000256" key="1">
    <source>
        <dbReference type="SAM" id="Coils"/>
    </source>
</evidence>
<dbReference type="Proteomes" id="UP001519921">
    <property type="component" value="Unassembled WGS sequence"/>
</dbReference>
<evidence type="ECO:0000256" key="2">
    <source>
        <dbReference type="SAM" id="MobiDB-lite"/>
    </source>
</evidence>
<dbReference type="EMBL" id="JAHXPT010000002">
    <property type="protein sequence ID" value="MBW6409239.1"/>
    <property type="molecule type" value="Genomic_DNA"/>
</dbReference>